<comment type="pathway">
    <text evidence="1">Protein modification; protein ubiquitination.</text>
</comment>
<reference evidence="3" key="1">
    <citation type="journal article" date="2018" name="DNA Res.">
        <title>Multiple hybrid de novo genome assembly of finger millet, an orphan allotetraploid crop.</title>
        <authorList>
            <person name="Hatakeyama M."/>
            <person name="Aluri S."/>
            <person name="Balachadran M.T."/>
            <person name="Sivarajan S.R."/>
            <person name="Patrignani A."/>
            <person name="Gruter S."/>
            <person name="Poveda L."/>
            <person name="Shimizu-Inatsugi R."/>
            <person name="Baeten J."/>
            <person name="Francoijs K.J."/>
            <person name="Nataraja K.N."/>
            <person name="Reddy Y.A.N."/>
            <person name="Phadnis S."/>
            <person name="Ravikumar R.L."/>
            <person name="Schlapbach R."/>
            <person name="Sreeman S.M."/>
            <person name="Shimizu K.K."/>
        </authorList>
    </citation>
    <scope>NUCLEOTIDE SEQUENCE</scope>
</reference>
<dbReference type="InterPro" id="IPR002083">
    <property type="entry name" value="MATH/TRAF_dom"/>
</dbReference>
<evidence type="ECO:0000313" key="3">
    <source>
        <dbReference type="EMBL" id="GJN04929.1"/>
    </source>
</evidence>
<name>A0AAV5D2T4_ELECO</name>
<dbReference type="CDD" id="cd00121">
    <property type="entry name" value="MATH"/>
    <property type="match status" value="1"/>
</dbReference>
<dbReference type="PANTHER" id="PTHR26379:SF483">
    <property type="entry name" value="OS11G0619800 PROTEIN"/>
    <property type="match status" value="1"/>
</dbReference>
<feature type="domain" description="MATH" evidence="2">
    <location>
        <begin position="1"/>
        <end position="109"/>
    </location>
</feature>
<sequence>MRVESGKFNVRGQRWCITCFPDGHDDENADWICVDLNLANSAAVGDVKARAKFNLLDQVGEPVSTYTRTDSIWTFSSTDRSWGHSKFIKRMVLVSSYLYNDCFRIRCDVTVVHEICTETTTDMKSLLAVPPTDMHCQFGAILESKLGADVTFMVSGEDFMAHRIGSAARSPVFMADLFTRSDERKGCDCCSG</sequence>
<dbReference type="SUPFAM" id="SSF49599">
    <property type="entry name" value="TRAF domain-like"/>
    <property type="match status" value="1"/>
</dbReference>
<dbReference type="PROSITE" id="PS50144">
    <property type="entry name" value="MATH"/>
    <property type="match status" value="1"/>
</dbReference>
<dbReference type="InterPro" id="IPR045005">
    <property type="entry name" value="BPM1-6"/>
</dbReference>
<protein>
    <recommendedName>
        <fullName evidence="2">MATH domain-containing protein</fullName>
    </recommendedName>
</protein>
<keyword evidence="4" id="KW-1185">Reference proteome</keyword>
<dbReference type="Pfam" id="PF22486">
    <property type="entry name" value="MATH_2"/>
    <property type="match status" value="1"/>
</dbReference>
<accession>A0AAV5D2T4</accession>
<dbReference type="InterPro" id="IPR011333">
    <property type="entry name" value="SKP1/BTB/POZ_sf"/>
</dbReference>
<evidence type="ECO:0000313" key="4">
    <source>
        <dbReference type="Proteomes" id="UP001054889"/>
    </source>
</evidence>
<dbReference type="AlphaFoldDB" id="A0AAV5D2T4"/>
<dbReference type="GO" id="GO:0016567">
    <property type="term" value="P:protein ubiquitination"/>
    <property type="evidence" value="ECO:0007669"/>
    <property type="project" value="InterPro"/>
</dbReference>
<organism evidence="3 4">
    <name type="scientific">Eleusine coracana subsp. coracana</name>
    <dbReference type="NCBI Taxonomy" id="191504"/>
    <lineage>
        <taxon>Eukaryota</taxon>
        <taxon>Viridiplantae</taxon>
        <taxon>Streptophyta</taxon>
        <taxon>Embryophyta</taxon>
        <taxon>Tracheophyta</taxon>
        <taxon>Spermatophyta</taxon>
        <taxon>Magnoliopsida</taxon>
        <taxon>Liliopsida</taxon>
        <taxon>Poales</taxon>
        <taxon>Poaceae</taxon>
        <taxon>PACMAD clade</taxon>
        <taxon>Chloridoideae</taxon>
        <taxon>Cynodonteae</taxon>
        <taxon>Eleusininae</taxon>
        <taxon>Eleusine</taxon>
    </lineage>
</organism>
<comment type="caution">
    <text evidence="3">The sequence shown here is derived from an EMBL/GenBank/DDBJ whole genome shotgun (WGS) entry which is preliminary data.</text>
</comment>
<gene>
    <name evidence="3" type="primary">ga22513</name>
    <name evidence="3" type="ORF">PR202_ga22513</name>
</gene>
<dbReference type="Gene3D" id="2.60.210.10">
    <property type="entry name" value="Apoptosis, Tumor Necrosis Factor Receptor Associated Protein 2, Chain A"/>
    <property type="match status" value="1"/>
</dbReference>
<proteinExistence type="predicted"/>
<dbReference type="Gene3D" id="3.30.710.10">
    <property type="entry name" value="Potassium Channel Kv1.1, Chain A"/>
    <property type="match status" value="1"/>
</dbReference>
<reference evidence="3" key="2">
    <citation type="submission" date="2021-12" db="EMBL/GenBank/DDBJ databases">
        <title>Resequencing data analysis of finger millet.</title>
        <authorList>
            <person name="Hatakeyama M."/>
            <person name="Aluri S."/>
            <person name="Balachadran M.T."/>
            <person name="Sivarajan S.R."/>
            <person name="Poveda L."/>
            <person name="Shimizu-Inatsugi R."/>
            <person name="Schlapbach R."/>
            <person name="Sreeman S.M."/>
            <person name="Shimizu K.K."/>
        </authorList>
    </citation>
    <scope>NUCLEOTIDE SEQUENCE</scope>
</reference>
<dbReference type="InterPro" id="IPR008974">
    <property type="entry name" value="TRAF-like"/>
</dbReference>
<evidence type="ECO:0000256" key="1">
    <source>
        <dbReference type="ARBA" id="ARBA00004906"/>
    </source>
</evidence>
<dbReference type="EMBL" id="BQKI01000011">
    <property type="protein sequence ID" value="GJN04929.1"/>
    <property type="molecule type" value="Genomic_DNA"/>
</dbReference>
<dbReference type="SUPFAM" id="SSF54695">
    <property type="entry name" value="POZ domain"/>
    <property type="match status" value="1"/>
</dbReference>
<evidence type="ECO:0000259" key="2">
    <source>
        <dbReference type="PROSITE" id="PS50144"/>
    </source>
</evidence>
<dbReference type="Proteomes" id="UP001054889">
    <property type="component" value="Unassembled WGS sequence"/>
</dbReference>
<dbReference type="PANTHER" id="PTHR26379">
    <property type="entry name" value="BTB/POZ AND MATH DOMAIN-CONTAINING PROTEIN 1"/>
    <property type="match status" value="1"/>
</dbReference>